<dbReference type="EMBL" id="APRS01000002">
    <property type="protein sequence ID" value="ENX11281.1"/>
    <property type="molecule type" value="Genomic_DNA"/>
</dbReference>
<comment type="caution">
    <text evidence="3">The sequence shown here is derived from an EMBL/GenBank/DDBJ whole genome shotgun (WGS) entry which is preliminary data.</text>
</comment>
<keyword evidence="4" id="KW-1185">Reference proteome</keyword>
<dbReference type="Proteomes" id="UP000013070">
    <property type="component" value="Unassembled WGS sequence"/>
</dbReference>
<evidence type="ECO:0000256" key="1">
    <source>
        <dbReference type="SAM" id="Phobius"/>
    </source>
</evidence>
<dbReference type="AlphaFoldDB" id="N9P0J1"/>
<dbReference type="Proteomes" id="UP000013101">
    <property type="component" value="Unassembled WGS sequence"/>
</dbReference>
<organism evidence="3 5">
    <name type="scientific">Acinetobacter variabilis</name>
    <dbReference type="NCBI Taxonomy" id="70346"/>
    <lineage>
        <taxon>Bacteria</taxon>
        <taxon>Pseudomonadati</taxon>
        <taxon>Pseudomonadota</taxon>
        <taxon>Gammaproteobacteria</taxon>
        <taxon>Moraxellales</taxon>
        <taxon>Moraxellaceae</taxon>
        <taxon>Acinetobacter</taxon>
    </lineage>
</organism>
<name>N9P0J1_9GAMM</name>
<feature type="transmembrane region" description="Helical" evidence="1">
    <location>
        <begin position="6"/>
        <end position="23"/>
    </location>
</feature>
<reference evidence="3 5" key="1">
    <citation type="submission" date="2013-02" db="EMBL/GenBank/DDBJ databases">
        <title>The Genome Sequence of Acinetobacter sp. NIPH 2171.</title>
        <authorList>
            <consortium name="The Broad Institute Genome Sequencing Platform"/>
            <consortium name="The Broad Institute Genome Sequencing Center for Infectious Disease"/>
            <person name="Cerqueira G."/>
            <person name="Feldgarden M."/>
            <person name="Courvalin P."/>
            <person name="Perichon B."/>
            <person name="Grillot-Courvalin C."/>
            <person name="Clermont D."/>
            <person name="Rocha E."/>
            <person name="Yoon E.-J."/>
            <person name="Nemec A."/>
            <person name="Walker B."/>
            <person name="Young S.K."/>
            <person name="Zeng Q."/>
            <person name="Gargeya S."/>
            <person name="Fitzgerald M."/>
            <person name="Haas B."/>
            <person name="Abouelleil A."/>
            <person name="Alvarado L."/>
            <person name="Arachchi H.M."/>
            <person name="Berlin A.M."/>
            <person name="Chapman S.B."/>
            <person name="Dewar J."/>
            <person name="Goldberg J."/>
            <person name="Griggs A."/>
            <person name="Gujja S."/>
            <person name="Hansen M."/>
            <person name="Howarth C."/>
            <person name="Imamovic A."/>
            <person name="Larimer J."/>
            <person name="McCowan C."/>
            <person name="Murphy C."/>
            <person name="Neiman D."/>
            <person name="Pearson M."/>
            <person name="Priest M."/>
            <person name="Roberts A."/>
            <person name="Saif S."/>
            <person name="Shea T."/>
            <person name="Sisk P."/>
            <person name="Sykes S."/>
            <person name="Wortman J."/>
            <person name="Nusbaum C."/>
            <person name="Birren B."/>
        </authorList>
    </citation>
    <scope>NUCLEOTIDE SEQUENCE [LARGE SCALE GENOMIC DNA]</scope>
    <source>
        <strain evidence="3 5">NIPH 2171</strain>
    </source>
</reference>
<proteinExistence type="predicted"/>
<evidence type="ECO:0000313" key="4">
    <source>
        <dbReference type="Proteomes" id="UP000013070"/>
    </source>
</evidence>
<sequence length="29" mass="3299">MTLTSVLMVIAFSLYIAATWFYGQKEDQA</sequence>
<accession>N9P0J1</accession>
<keyword evidence="1" id="KW-1133">Transmembrane helix</keyword>
<gene>
    <name evidence="3" type="ORF">F897_00122</name>
    <name evidence="2" type="ORF">F969_01202</name>
</gene>
<dbReference type="EMBL" id="APPE01000044">
    <property type="protein sequence ID" value="ENU99840.1"/>
    <property type="molecule type" value="Genomic_DNA"/>
</dbReference>
<keyword evidence="1" id="KW-0812">Transmembrane</keyword>
<accession>N8VJV6</accession>
<keyword evidence="1" id="KW-0472">Membrane</keyword>
<dbReference type="HOGENOM" id="CLU_3408425_0_0_6"/>
<evidence type="ECO:0000313" key="3">
    <source>
        <dbReference type="EMBL" id="ENX11281.1"/>
    </source>
</evidence>
<reference evidence="2 4" key="2">
    <citation type="submission" date="2013-02" db="EMBL/GenBank/DDBJ databases">
        <title>The Genome Sequence of Acinetobacter sp. NIPH 899.</title>
        <authorList>
            <consortium name="The Broad Institute Genome Sequencing Platform"/>
            <consortium name="The Broad Institute Genome Sequencing Center for Infectious Disease"/>
            <person name="Cerqueira G."/>
            <person name="Feldgarden M."/>
            <person name="Courvalin P."/>
            <person name="Perichon B."/>
            <person name="Grillot-Courvalin C."/>
            <person name="Clermont D."/>
            <person name="Rocha E."/>
            <person name="Yoon E.-J."/>
            <person name="Nemec A."/>
            <person name="Walker B."/>
            <person name="Young S.K."/>
            <person name="Zeng Q."/>
            <person name="Gargeya S."/>
            <person name="Fitzgerald M."/>
            <person name="Haas B."/>
            <person name="Abouelleil A."/>
            <person name="Alvarado L."/>
            <person name="Arachchi H.M."/>
            <person name="Berlin A.M."/>
            <person name="Chapman S.B."/>
            <person name="Dewar J."/>
            <person name="Goldberg J."/>
            <person name="Griggs A."/>
            <person name="Gujja S."/>
            <person name="Hansen M."/>
            <person name="Howarth C."/>
            <person name="Imamovic A."/>
            <person name="Larimer J."/>
            <person name="McCowan C."/>
            <person name="Murphy C."/>
            <person name="Neiman D."/>
            <person name="Pearson M."/>
            <person name="Priest M."/>
            <person name="Roberts A."/>
            <person name="Saif S."/>
            <person name="Shea T."/>
            <person name="Sisk P."/>
            <person name="Sykes S."/>
            <person name="Wortman J."/>
            <person name="Nusbaum C."/>
            <person name="Birren B."/>
        </authorList>
    </citation>
    <scope>NUCLEOTIDE SEQUENCE [LARGE SCALE GENOMIC DNA]</scope>
    <source>
        <strain evidence="2 4">NIPH 899</strain>
    </source>
</reference>
<evidence type="ECO:0000313" key="5">
    <source>
        <dbReference type="Proteomes" id="UP000013101"/>
    </source>
</evidence>
<protein>
    <submittedName>
        <fullName evidence="3">Uncharacterized protein</fullName>
    </submittedName>
</protein>
<evidence type="ECO:0000313" key="2">
    <source>
        <dbReference type="EMBL" id="ENU99840.1"/>
    </source>
</evidence>